<dbReference type="SUPFAM" id="SSF46458">
    <property type="entry name" value="Globin-like"/>
    <property type="match status" value="1"/>
</dbReference>
<dbReference type="Proteomes" id="UP001595632">
    <property type="component" value="Unassembled WGS sequence"/>
</dbReference>
<evidence type="ECO:0000256" key="2">
    <source>
        <dbReference type="ARBA" id="ARBA00022621"/>
    </source>
</evidence>
<comment type="similarity">
    <text evidence="5">Belongs to the globin family.</text>
</comment>
<keyword evidence="4" id="KW-0408">Iron</keyword>
<name>A0ABV7GUA0_9RHOB</name>
<evidence type="ECO:0000256" key="4">
    <source>
        <dbReference type="ARBA" id="ARBA00023004"/>
    </source>
</evidence>
<dbReference type="RefSeq" id="WP_275634296.1">
    <property type="nucleotide sequence ID" value="NZ_JARGYD010000008.1"/>
</dbReference>
<accession>A0ABV7GUA0</accession>
<evidence type="ECO:0000256" key="5">
    <source>
        <dbReference type="RuleBase" id="RU000356"/>
    </source>
</evidence>
<dbReference type="InterPro" id="IPR012292">
    <property type="entry name" value="Globin/Proto"/>
</dbReference>
<sequence length="140" mass="15306">MLDQTDIRRIRTGFARIKCAPDALTRDFYERLFRAAPDVRPMFPDDIRRQAGKLQKMLALVVQTLDDLDALIPQLRALGARHVGYGTADAQYAVVGEVLIDTLAAHIPGWTDADRRAWTALYGLATAAALEGAAEARAAG</sequence>
<evidence type="ECO:0000256" key="1">
    <source>
        <dbReference type="ARBA" id="ARBA00022617"/>
    </source>
</evidence>
<dbReference type="Gene3D" id="1.10.490.10">
    <property type="entry name" value="Globins"/>
    <property type="match status" value="1"/>
</dbReference>
<feature type="domain" description="Globin" evidence="6">
    <location>
        <begin position="1"/>
        <end position="134"/>
    </location>
</feature>
<evidence type="ECO:0000313" key="7">
    <source>
        <dbReference type="EMBL" id="MFC3145095.1"/>
    </source>
</evidence>
<evidence type="ECO:0000259" key="6">
    <source>
        <dbReference type="PROSITE" id="PS01033"/>
    </source>
</evidence>
<dbReference type="EMBL" id="JBHRTB010000010">
    <property type="protein sequence ID" value="MFC3145095.1"/>
    <property type="molecule type" value="Genomic_DNA"/>
</dbReference>
<dbReference type="PROSITE" id="PS01033">
    <property type="entry name" value="GLOBIN"/>
    <property type="match status" value="1"/>
</dbReference>
<gene>
    <name evidence="7" type="ORF">ACFOGP_20410</name>
</gene>
<dbReference type="Pfam" id="PF00042">
    <property type="entry name" value="Globin"/>
    <property type="match status" value="1"/>
</dbReference>
<dbReference type="PANTHER" id="PTHR43396">
    <property type="entry name" value="FLAVOHEMOPROTEIN"/>
    <property type="match status" value="1"/>
</dbReference>
<keyword evidence="5" id="KW-0813">Transport</keyword>
<protein>
    <submittedName>
        <fullName evidence="7">Globin domain-containing protein</fullName>
    </submittedName>
</protein>
<keyword evidence="1 5" id="KW-0349">Heme</keyword>
<organism evidence="7 8">
    <name type="scientific">Psychromarinibacter halotolerans</name>
    <dbReference type="NCBI Taxonomy" id="1775175"/>
    <lineage>
        <taxon>Bacteria</taxon>
        <taxon>Pseudomonadati</taxon>
        <taxon>Pseudomonadota</taxon>
        <taxon>Alphaproteobacteria</taxon>
        <taxon>Rhodobacterales</taxon>
        <taxon>Paracoccaceae</taxon>
        <taxon>Psychromarinibacter</taxon>
    </lineage>
</organism>
<dbReference type="PANTHER" id="PTHR43396:SF3">
    <property type="entry name" value="FLAVOHEMOPROTEIN"/>
    <property type="match status" value="1"/>
</dbReference>
<comment type="caution">
    <text evidence="7">The sequence shown here is derived from an EMBL/GenBank/DDBJ whole genome shotgun (WGS) entry which is preliminary data.</text>
</comment>
<dbReference type="InterPro" id="IPR009050">
    <property type="entry name" value="Globin-like_sf"/>
</dbReference>
<evidence type="ECO:0000256" key="3">
    <source>
        <dbReference type="ARBA" id="ARBA00022723"/>
    </source>
</evidence>
<keyword evidence="2 5" id="KW-0561">Oxygen transport</keyword>
<evidence type="ECO:0000313" key="8">
    <source>
        <dbReference type="Proteomes" id="UP001595632"/>
    </source>
</evidence>
<keyword evidence="8" id="KW-1185">Reference proteome</keyword>
<reference evidence="8" key="1">
    <citation type="journal article" date="2019" name="Int. J. Syst. Evol. Microbiol.">
        <title>The Global Catalogue of Microorganisms (GCM) 10K type strain sequencing project: providing services to taxonomists for standard genome sequencing and annotation.</title>
        <authorList>
            <consortium name="The Broad Institute Genomics Platform"/>
            <consortium name="The Broad Institute Genome Sequencing Center for Infectious Disease"/>
            <person name="Wu L."/>
            <person name="Ma J."/>
        </authorList>
    </citation>
    <scope>NUCLEOTIDE SEQUENCE [LARGE SCALE GENOMIC DNA]</scope>
    <source>
        <strain evidence="8">KCTC 52366</strain>
    </source>
</reference>
<dbReference type="InterPro" id="IPR000971">
    <property type="entry name" value="Globin"/>
</dbReference>
<keyword evidence="3" id="KW-0479">Metal-binding</keyword>
<proteinExistence type="inferred from homology"/>